<dbReference type="SUPFAM" id="SSF82708">
    <property type="entry name" value="R3H domain"/>
    <property type="match status" value="1"/>
</dbReference>
<protein>
    <submittedName>
        <fullName evidence="4">R3h domain-containing protein</fullName>
    </submittedName>
</protein>
<evidence type="ECO:0000313" key="5">
    <source>
        <dbReference type="Proteomes" id="UP000554482"/>
    </source>
</evidence>
<evidence type="ECO:0000256" key="2">
    <source>
        <dbReference type="SAM" id="MobiDB-lite"/>
    </source>
</evidence>
<dbReference type="AlphaFoldDB" id="A0A7J6VL99"/>
<dbReference type="InterPro" id="IPR051937">
    <property type="entry name" value="R3H_domain_containing"/>
</dbReference>
<dbReference type="PANTHER" id="PTHR15672:SF8">
    <property type="entry name" value="PROTEIN ENCORE"/>
    <property type="match status" value="1"/>
</dbReference>
<keyword evidence="1" id="KW-0597">Phosphoprotein</keyword>
<feature type="domain" description="R3H" evidence="3">
    <location>
        <begin position="87"/>
        <end position="143"/>
    </location>
</feature>
<dbReference type="PROSITE" id="PS51061">
    <property type="entry name" value="R3H"/>
    <property type="match status" value="1"/>
</dbReference>
<dbReference type="EMBL" id="JABWDY010030579">
    <property type="protein sequence ID" value="KAF5185531.1"/>
    <property type="molecule type" value="Genomic_DNA"/>
</dbReference>
<evidence type="ECO:0000259" key="3">
    <source>
        <dbReference type="PROSITE" id="PS51061"/>
    </source>
</evidence>
<gene>
    <name evidence="4" type="ORF">FRX31_024882</name>
</gene>
<organism evidence="4 5">
    <name type="scientific">Thalictrum thalictroides</name>
    <name type="common">Rue-anemone</name>
    <name type="synonym">Anemone thalictroides</name>
    <dbReference type="NCBI Taxonomy" id="46969"/>
    <lineage>
        <taxon>Eukaryota</taxon>
        <taxon>Viridiplantae</taxon>
        <taxon>Streptophyta</taxon>
        <taxon>Embryophyta</taxon>
        <taxon>Tracheophyta</taxon>
        <taxon>Spermatophyta</taxon>
        <taxon>Magnoliopsida</taxon>
        <taxon>Ranunculales</taxon>
        <taxon>Ranunculaceae</taxon>
        <taxon>Thalictroideae</taxon>
        <taxon>Thalictrum</taxon>
    </lineage>
</organism>
<dbReference type="OrthoDB" id="278430at2759"/>
<feature type="compositionally biased region" description="Low complexity" evidence="2">
    <location>
        <begin position="7"/>
        <end position="18"/>
    </location>
</feature>
<dbReference type="PANTHER" id="PTHR15672">
    <property type="entry name" value="CAMP-REGULATED PHOSPHOPROTEIN 21 RELATED R3H DOMAIN CONTAINING PROTEIN"/>
    <property type="match status" value="1"/>
</dbReference>
<keyword evidence="5" id="KW-1185">Reference proteome</keyword>
<dbReference type="GO" id="GO:0003676">
    <property type="term" value="F:nucleic acid binding"/>
    <property type="evidence" value="ECO:0007669"/>
    <property type="project" value="UniProtKB-UniRule"/>
</dbReference>
<reference evidence="4 5" key="1">
    <citation type="submission" date="2020-06" db="EMBL/GenBank/DDBJ databases">
        <title>Transcriptomic and genomic resources for Thalictrum thalictroides and T. hernandezii: Facilitating candidate gene discovery in an emerging model plant lineage.</title>
        <authorList>
            <person name="Arias T."/>
            <person name="Riano-Pachon D.M."/>
            <person name="Di Stilio V.S."/>
        </authorList>
    </citation>
    <scope>NUCLEOTIDE SEQUENCE [LARGE SCALE GENOMIC DNA]</scope>
    <source>
        <strain evidence="5">cv. WT478/WT964</strain>
        <tissue evidence="4">Leaves</tissue>
    </source>
</reference>
<comment type="caution">
    <text evidence="4">The sequence shown here is derived from an EMBL/GenBank/DDBJ whole genome shotgun (WGS) entry which is preliminary data.</text>
</comment>
<dbReference type="InterPro" id="IPR001374">
    <property type="entry name" value="R3H_dom"/>
</dbReference>
<dbReference type="Proteomes" id="UP000554482">
    <property type="component" value="Unassembled WGS sequence"/>
</dbReference>
<sequence length="143" mass="15699">MSRLMVSSKNKSTASSSSEPDLVYDLNNRASSGASLGVGVAGGCSLSSSASAPSLVGVEKIGRCVSDDVINQVDQFLREALQNPRERLSILRMEQDVVKFIRDPTQQQLEFQQLPTSYLRLAAHRVAQHYYLQSMVILDNNLP</sequence>
<feature type="non-terminal residue" evidence="4">
    <location>
        <position position="1"/>
    </location>
</feature>
<dbReference type="CDD" id="cd02642">
    <property type="entry name" value="R3H_encore_like"/>
    <property type="match status" value="1"/>
</dbReference>
<dbReference type="InterPro" id="IPR036867">
    <property type="entry name" value="R3H_dom_sf"/>
</dbReference>
<evidence type="ECO:0000256" key="1">
    <source>
        <dbReference type="ARBA" id="ARBA00022553"/>
    </source>
</evidence>
<evidence type="ECO:0000313" key="4">
    <source>
        <dbReference type="EMBL" id="KAF5185531.1"/>
    </source>
</evidence>
<proteinExistence type="predicted"/>
<accession>A0A7J6VL99</accession>
<dbReference type="Pfam" id="PF01424">
    <property type="entry name" value="R3H"/>
    <property type="match status" value="1"/>
</dbReference>
<dbReference type="Gene3D" id="3.30.1370.50">
    <property type="entry name" value="R3H-like domain"/>
    <property type="match status" value="1"/>
</dbReference>
<feature type="region of interest" description="Disordered" evidence="2">
    <location>
        <begin position="1"/>
        <end position="20"/>
    </location>
</feature>
<name>A0A7J6VL99_THATH</name>